<accession>A0A2A2IE78</accession>
<proteinExistence type="predicted"/>
<dbReference type="PANTHER" id="PTHR40051">
    <property type="entry name" value="IG HYPOTHETICAL 15966"/>
    <property type="match status" value="1"/>
</dbReference>
<dbReference type="EMBL" id="NPOA01000007">
    <property type="protein sequence ID" value="PAV29445.1"/>
    <property type="molecule type" value="Genomic_DNA"/>
</dbReference>
<keyword evidence="2" id="KW-1185">Reference proteome</keyword>
<dbReference type="AlphaFoldDB" id="A0A2A2IE78"/>
<evidence type="ECO:0000313" key="2">
    <source>
        <dbReference type="Proteomes" id="UP000218887"/>
    </source>
</evidence>
<dbReference type="OrthoDB" id="1644322at2"/>
<evidence type="ECO:0008006" key="3">
    <source>
        <dbReference type="Google" id="ProtNLM"/>
    </source>
</evidence>
<sequence>MQQDRGSIKWTSLMLPEHVDLLRNLWQEDKKTSKPILDPQEIEIINDQLIYAYKQQHSVALTVYKDHAVNDYIGTIIKLDKNTNHVSLQLNKYEEVTVNFKNIISISPK</sequence>
<dbReference type="Pfam" id="PF08863">
    <property type="entry name" value="YolD"/>
    <property type="match status" value="1"/>
</dbReference>
<dbReference type="PANTHER" id="PTHR40051:SF1">
    <property type="entry name" value="YOLD-LIKE FAMILY PROTEIN"/>
    <property type="match status" value="1"/>
</dbReference>
<dbReference type="Proteomes" id="UP000218887">
    <property type="component" value="Unassembled WGS sequence"/>
</dbReference>
<name>A0A2A2IE78_9BACI</name>
<dbReference type="InterPro" id="IPR014962">
    <property type="entry name" value="YolD"/>
</dbReference>
<protein>
    <recommendedName>
        <fullName evidence="3">YolD-like family protein</fullName>
    </recommendedName>
</protein>
<dbReference type="RefSeq" id="WP_095655648.1">
    <property type="nucleotide sequence ID" value="NZ_NPOA01000007.1"/>
</dbReference>
<comment type="caution">
    <text evidence="1">The sequence shown here is derived from an EMBL/GenBank/DDBJ whole genome shotgun (WGS) entry which is preliminary data.</text>
</comment>
<gene>
    <name evidence="1" type="ORF">CIL05_11295</name>
</gene>
<evidence type="ECO:0000313" key="1">
    <source>
        <dbReference type="EMBL" id="PAV29445.1"/>
    </source>
</evidence>
<organism evidence="1 2">
    <name type="scientific">Virgibacillus profundi</name>
    <dbReference type="NCBI Taxonomy" id="2024555"/>
    <lineage>
        <taxon>Bacteria</taxon>
        <taxon>Bacillati</taxon>
        <taxon>Bacillota</taxon>
        <taxon>Bacilli</taxon>
        <taxon>Bacillales</taxon>
        <taxon>Bacillaceae</taxon>
        <taxon>Virgibacillus</taxon>
    </lineage>
</organism>
<reference evidence="1 2" key="1">
    <citation type="submission" date="2017-08" db="EMBL/GenBank/DDBJ databases">
        <title>Virgibacillus indicus sp. nov. and Virgibacillus profoundi sp. nov, two moderately halophilic bacteria isolated from marine sediment by using the Microfluidic Streak Plate.</title>
        <authorList>
            <person name="Xu B."/>
            <person name="Hu B."/>
            <person name="Wang J."/>
            <person name="Zhu Y."/>
            <person name="Huang L."/>
            <person name="Du W."/>
            <person name="Huang Y."/>
        </authorList>
    </citation>
    <scope>NUCLEOTIDE SEQUENCE [LARGE SCALE GENOMIC DNA]</scope>
    <source>
        <strain evidence="1 2">IO3-P3-H5</strain>
    </source>
</reference>